<protein>
    <recommendedName>
        <fullName evidence="1">At2g35280-like TPR domain-containing protein</fullName>
    </recommendedName>
</protein>
<dbReference type="Pfam" id="PF23310">
    <property type="entry name" value="TPR_27"/>
    <property type="match status" value="1"/>
</dbReference>
<evidence type="ECO:0000313" key="3">
    <source>
        <dbReference type="Proteomes" id="UP000289738"/>
    </source>
</evidence>
<dbReference type="AlphaFoldDB" id="A0A445CK07"/>
<comment type="caution">
    <text evidence="2">The sequence shown here is derived from an EMBL/GenBank/DDBJ whole genome shotgun (WGS) entry which is preliminary data.</text>
</comment>
<evidence type="ECO:0000259" key="1">
    <source>
        <dbReference type="Pfam" id="PF23310"/>
    </source>
</evidence>
<evidence type="ECO:0000313" key="2">
    <source>
        <dbReference type="EMBL" id="RYR51250.1"/>
    </source>
</evidence>
<sequence>MVAHSFATTLHIRNSIYISPSKYEPTRTNGKYCFSNIAYFLYDIWVAITIKVASNSIQDLCSLRMTCTAVRDAGDNDIIHRSISIPPPHATPWWWSRDQEARRFFDRCMVIGHPKLLFWEALRELFMRRNQDIGFQMLNSAASRGHEAAKHALSMTLLLRRDDNERGKREIDRTVLCSTRGHMSLLYDYGRRAAERNSVYAFGGAAHIPCIHCRADYELIVFVNLP</sequence>
<dbReference type="PANTHER" id="PTHR33784:SF10">
    <property type="entry name" value="F-BOX PROTEIN"/>
    <property type="match status" value="1"/>
</dbReference>
<proteinExistence type="predicted"/>
<dbReference type="InterPro" id="IPR040338">
    <property type="entry name" value="At1g67623-like"/>
</dbReference>
<name>A0A445CK07_ARAHY</name>
<keyword evidence="3" id="KW-1185">Reference proteome</keyword>
<reference evidence="2 3" key="1">
    <citation type="submission" date="2019-01" db="EMBL/GenBank/DDBJ databases">
        <title>Sequencing of cultivated peanut Arachis hypogaea provides insights into genome evolution and oil improvement.</title>
        <authorList>
            <person name="Chen X."/>
        </authorList>
    </citation>
    <scope>NUCLEOTIDE SEQUENCE [LARGE SCALE GENOMIC DNA]</scope>
    <source>
        <strain evidence="3">cv. Fuhuasheng</strain>
        <tissue evidence="2">Leaves</tissue>
    </source>
</reference>
<feature type="domain" description="At2g35280-like TPR" evidence="1">
    <location>
        <begin position="90"/>
        <end position="172"/>
    </location>
</feature>
<organism evidence="2 3">
    <name type="scientific">Arachis hypogaea</name>
    <name type="common">Peanut</name>
    <dbReference type="NCBI Taxonomy" id="3818"/>
    <lineage>
        <taxon>Eukaryota</taxon>
        <taxon>Viridiplantae</taxon>
        <taxon>Streptophyta</taxon>
        <taxon>Embryophyta</taxon>
        <taxon>Tracheophyta</taxon>
        <taxon>Spermatophyta</taxon>
        <taxon>Magnoliopsida</taxon>
        <taxon>eudicotyledons</taxon>
        <taxon>Gunneridae</taxon>
        <taxon>Pentapetalae</taxon>
        <taxon>rosids</taxon>
        <taxon>fabids</taxon>
        <taxon>Fabales</taxon>
        <taxon>Fabaceae</taxon>
        <taxon>Papilionoideae</taxon>
        <taxon>50 kb inversion clade</taxon>
        <taxon>dalbergioids sensu lato</taxon>
        <taxon>Dalbergieae</taxon>
        <taxon>Pterocarpus clade</taxon>
        <taxon>Arachis</taxon>
    </lineage>
</organism>
<dbReference type="Proteomes" id="UP000289738">
    <property type="component" value="Chromosome A06"/>
</dbReference>
<dbReference type="EMBL" id="SDMP01000006">
    <property type="protein sequence ID" value="RYR51250.1"/>
    <property type="molecule type" value="Genomic_DNA"/>
</dbReference>
<dbReference type="InterPro" id="IPR057136">
    <property type="entry name" value="At2g35280_TPR_dom"/>
</dbReference>
<dbReference type="PANTHER" id="PTHR33784">
    <property type="entry name" value="OS05G0482100 PROTEIN"/>
    <property type="match status" value="1"/>
</dbReference>
<gene>
    <name evidence="2" type="ORF">Ahy_A06g026275</name>
</gene>
<accession>A0A445CK07</accession>